<keyword evidence="7" id="KW-0479">Metal-binding</keyword>
<evidence type="ECO:0000259" key="13">
    <source>
        <dbReference type="SMART" id="SM00644"/>
    </source>
</evidence>
<keyword evidence="10" id="KW-0961">Cell wall biogenesis/degradation</keyword>
<dbReference type="Proteomes" id="UP001219956">
    <property type="component" value="Unassembled WGS sequence"/>
</dbReference>
<comment type="similarity">
    <text evidence="4">Belongs to the N-acetylmuramoyl-L-alanine amidase 2 family.</text>
</comment>
<dbReference type="PANTHER" id="PTHR30417:SF4">
    <property type="entry name" value="1,6-ANHYDRO-N-ACETYLMURAMYL-L-ALANINE AMIDASE AMPD"/>
    <property type="match status" value="1"/>
</dbReference>
<dbReference type="InterPro" id="IPR036505">
    <property type="entry name" value="Amidase/PGRP_sf"/>
</dbReference>
<dbReference type="EC" id="3.5.1.28" evidence="5"/>
<evidence type="ECO:0000256" key="6">
    <source>
        <dbReference type="ARBA" id="ARBA00022490"/>
    </source>
</evidence>
<feature type="domain" description="N-acetylmuramoyl-L-alanine amidase" evidence="13">
    <location>
        <begin position="17"/>
        <end position="165"/>
    </location>
</feature>
<name>A0ABT5ISU7_9NEIS</name>
<keyword evidence="9" id="KW-0862">Zinc</keyword>
<comment type="catalytic activity">
    <reaction evidence="1">
        <text>Hydrolyzes the link between N-acetylmuramoyl residues and L-amino acid residues in certain cell-wall glycopeptides.</text>
        <dbReference type="EC" id="3.5.1.28"/>
    </reaction>
</comment>
<keyword evidence="8 14" id="KW-0378">Hydrolase</keyword>
<comment type="cofactor">
    <cofactor evidence="2">
        <name>Zn(2+)</name>
        <dbReference type="ChEBI" id="CHEBI:29105"/>
    </cofactor>
</comment>
<evidence type="ECO:0000256" key="3">
    <source>
        <dbReference type="ARBA" id="ARBA00004496"/>
    </source>
</evidence>
<evidence type="ECO:0000313" key="15">
    <source>
        <dbReference type="Proteomes" id="UP001219956"/>
    </source>
</evidence>
<dbReference type="NCBIfam" id="NF008758">
    <property type="entry name" value="PRK11789.1"/>
    <property type="match status" value="1"/>
</dbReference>
<dbReference type="GO" id="GO:0008745">
    <property type="term" value="F:N-acetylmuramoyl-L-alanine amidase activity"/>
    <property type="evidence" value="ECO:0007669"/>
    <property type="project" value="UniProtKB-EC"/>
</dbReference>
<protein>
    <recommendedName>
        <fullName evidence="11">1,6-anhydro-N-acetylmuramyl-L-alanine amidase AmpD</fullName>
        <ecNumber evidence="5">3.5.1.28</ecNumber>
    </recommendedName>
    <alternativeName>
        <fullName evidence="12">N-acetylmuramoyl-L-alanine amidase</fullName>
    </alternativeName>
</protein>
<keyword evidence="6" id="KW-0963">Cytoplasm</keyword>
<evidence type="ECO:0000313" key="14">
    <source>
        <dbReference type="EMBL" id="MDC7715650.1"/>
    </source>
</evidence>
<sequence>MSLGDDGWVGEAQRIPSPNCDDYPAPAATPLLVVHNISLPPYRYGGSGVAELFTNTLDPAAHPFYAEIAPLRVSCHFFIRRDGSLLQFVPVHRRAWHAGASQWQGRQRCNDFALGVELEGCDFEPFAHAQYRTLAALAQLLQAQCGVQAISGHEHIAPGRKTDPGPYFDWPRLSAALGRSLPDPA</sequence>
<keyword evidence="15" id="KW-1185">Reference proteome</keyword>
<evidence type="ECO:0000256" key="11">
    <source>
        <dbReference type="ARBA" id="ARBA00039257"/>
    </source>
</evidence>
<gene>
    <name evidence="14" type="primary">ampD</name>
    <name evidence="14" type="ORF">PQU95_00255</name>
</gene>
<dbReference type="PANTHER" id="PTHR30417">
    <property type="entry name" value="N-ACETYLMURAMOYL-L-ALANINE AMIDASE AMID"/>
    <property type="match status" value="1"/>
</dbReference>
<evidence type="ECO:0000256" key="10">
    <source>
        <dbReference type="ARBA" id="ARBA00023316"/>
    </source>
</evidence>
<dbReference type="RefSeq" id="WP_272750383.1">
    <property type="nucleotide sequence ID" value="NZ_JAQQLF010000001.1"/>
</dbReference>
<comment type="subcellular location">
    <subcellularLocation>
        <location evidence="3">Cytoplasm</location>
    </subcellularLocation>
</comment>
<dbReference type="InterPro" id="IPR002502">
    <property type="entry name" value="Amidase_domain"/>
</dbReference>
<dbReference type="Pfam" id="PF01510">
    <property type="entry name" value="Amidase_2"/>
    <property type="match status" value="1"/>
</dbReference>
<dbReference type="InterPro" id="IPR051206">
    <property type="entry name" value="NAMLAA_amidase_2"/>
</dbReference>
<evidence type="ECO:0000256" key="8">
    <source>
        <dbReference type="ARBA" id="ARBA00022801"/>
    </source>
</evidence>
<dbReference type="CDD" id="cd06583">
    <property type="entry name" value="PGRP"/>
    <property type="match status" value="1"/>
</dbReference>
<evidence type="ECO:0000256" key="2">
    <source>
        <dbReference type="ARBA" id="ARBA00001947"/>
    </source>
</evidence>
<comment type="caution">
    <text evidence="14">The sequence shown here is derived from an EMBL/GenBank/DDBJ whole genome shotgun (WGS) entry which is preliminary data.</text>
</comment>
<evidence type="ECO:0000256" key="5">
    <source>
        <dbReference type="ARBA" id="ARBA00011901"/>
    </source>
</evidence>
<proteinExistence type="inferred from homology"/>
<evidence type="ECO:0000256" key="9">
    <source>
        <dbReference type="ARBA" id="ARBA00022833"/>
    </source>
</evidence>
<accession>A0ABT5ISU7</accession>
<dbReference type="Gene3D" id="3.40.80.10">
    <property type="entry name" value="Peptidoglycan recognition protein-like"/>
    <property type="match status" value="1"/>
</dbReference>
<organism evidence="14 15">
    <name type="scientific">Vogesella aquatica</name>
    <dbReference type="NCBI Taxonomy" id="2984206"/>
    <lineage>
        <taxon>Bacteria</taxon>
        <taxon>Pseudomonadati</taxon>
        <taxon>Pseudomonadota</taxon>
        <taxon>Betaproteobacteria</taxon>
        <taxon>Neisseriales</taxon>
        <taxon>Chromobacteriaceae</taxon>
        <taxon>Vogesella</taxon>
    </lineage>
</organism>
<dbReference type="SUPFAM" id="SSF55846">
    <property type="entry name" value="N-acetylmuramoyl-L-alanine amidase-like"/>
    <property type="match status" value="1"/>
</dbReference>
<reference evidence="14 15" key="1">
    <citation type="submission" date="2023-01" db="EMBL/GenBank/DDBJ databases">
        <title>Novel species of the genus Vogesella isolated from rivers.</title>
        <authorList>
            <person name="Lu H."/>
        </authorList>
    </citation>
    <scope>NUCLEOTIDE SEQUENCE [LARGE SCALE GENOMIC DNA]</scope>
    <source>
        <strain evidence="14 15">DC21W</strain>
    </source>
</reference>
<evidence type="ECO:0000256" key="4">
    <source>
        <dbReference type="ARBA" id="ARBA00007553"/>
    </source>
</evidence>
<dbReference type="EMBL" id="JAQQLF010000001">
    <property type="protein sequence ID" value="MDC7715650.1"/>
    <property type="molecule type" value="Genomic_DNA"/>
</dbReference>
<dbReference type="SMART" id="SM00644">
    <property type="entry name" value="Ami_2"/>
    <property type="match status" value="1"/>
</dbReference>
<evidence type="ECO:0000256" key="1">
    <source>
        <dbReference type="ARBA" id="ARBA00001561"/>
    </source>
</evidence>
<evidence type="ECO:0000256" key="7">
    <source>
        <dbReference type="ARBA" id="ARBA00022723"/>
    </source>
</evidence>
<evidence type="ECO:0000256" key="12">
    <source>
        <dbReference type="ARBA" id="ARBA00042615"/>
    </source>
</evidence>